<evidence type="ECO:0000256" key="1">
    <source>
        <dbReference type="ARBA" id="ARBA00012513"/>
    </source>
</evidence>
<name>A0A6G1GWY7_9PEZI</name>
<dbReference type="EC" id="2.7.11.1" evidence="1"/>
<proteinExistence type="predicted"/>
<evidence type="ECO:0000313" key="12">
    <source>
        <dbReference type="Proteomes" id="UP000800041"/>
    </source>
</evidence>
<comment type="catalytic activity">
    <reaction evidence="7">
        <text>L-threonyl-[protein] + ATP = O-phospho-L-threonyl-[protein] + ADP + H(+)</text>
        <dbReference type="Rhea" id="RHEA:46608"/>
        <dbReference type="Rhea" id="RHEA-COMP:11060"/>
        <dbReference type="Rhea" id="RHEA-COMP:11605"/>
        <dbReference type="ChEBI" id="CHEBI:15378"/>
        <dbReference type="ChEBI" id="CHEBI:30013"/>
        <dbReference type="ChEBI" id="CHEBI:30616"/>
        <dbReference type="ChEBI" id="CHEBI:61977"/>
        <dbReference type="ChEBI" id="CHEBI:456216"/>
        <dbReference type="EC" id="2.7.11.1"/>
    </reaction>
</comment>
<keyword evidence="6" id="KW-0067">ATP-binding</keyword>
<dbReference type="Gene3D" id="1.10.510.10">
    <property type="entry name" value="Transferase(Phosphotransferase) domain 1"/>
    <property type="match status" value="1"/>
</dbReference>
<dbReference type="Pfam" id="PF12330">
    <property type="entry name" value="Haspin_kinase"/>
    <property type="match status" value="1"/>
</dbReference>
<dbReference type="Proteomes" id="UP000800041">
    <property type="component" value="Unassembled WGS sequence"/>
</dbReference>
<evidence type="ECO:0000256" key="8">
    <source>
        <dbReference type="ARBA" id="ARBA00048679"/>
    </source>
</evidence>
<reference evidence="11" key="1">
    <citation type="journal article" date="2020" name="Stud. Mycol.">
        <title>101 Dothideomycetes genomes: a test case for predicting lifestyles and emergence of pathogens.</title>
        <authorList>
            <person name="Haridas S."/>
            <person name="Albert R."/>
            <person name="Binder M."/>
            <person name="Bloem J."/>
            <person name="Labutti K."/>
            <person name="Salamov A."/>
            <person name="Andreopoulos B."/>
            <person name="Baker S."/>
            <person name="Barry K."/>
            <person name="Bills G."/>
            <person name="Bluhm B."/>
            <person name="Cannon C."/>
            <person name="Castanera R."/>
            <person name="Culley D."/>
            <person name="Daum C."/>
            <person name="Ezra D."/>
            <person name="Gonzalez J."/>
            <person name="Henrissat B."/>
            <person name="Kuo A."/>
            <person name="Liang C."/>
            <person name="Lipzen A."/>
            <person name="Lutzoni F."/>
            <person name="Magnuson J."/>
            <person name="Mondo S."/>
            <person name="Nolan M."/>
            <person name="Ohm R."/>
            <person name="Pangilinan J."/>
            <person name="Park H.-J."/>
            <person name="Ramirez L."/>
            <person name="Alfaro M."/>
            <person name="Sun H."/>
            <person name="Tritt A."/>
            <person name="Yoshinaga Y."/>
            <person name="Zwiers L.-H."/>
            <person name="Turgeon B."/>
            <person name="Goodwin S."/>
            <person name="Spatafora J."/>
            <person name="Crous P."/>
            <person name="Grigoriev I."/>
        </authorList>
    </citation>
    <scope>NUCLEOTIDE SEQUENCE</scope>
    <source>
        <strain evidence="11">CBS 113979</strain>
    </source>
</reference>
<dbReference type="GO" id="GO:0005524">
    <property type="term" value="F:ATP binding"/>
    <property type="evidence" value="ECO:0007669"/>
    <property type="project" value="UniProtKB-KW"/>
</dbReference>
<sequence length="461" mass="51733">MPFSTWTSSLSTTFHISKIAEASYSEVYLLTRKTPLPASSSALNSVVLKIIQLRPQLTTKERAKTSKTRLRQIKDNMTSVDRVVSEVQIMQRMACVPGFTDFRAMRVLRGRPEGRIVEAWREWNDKRDEEEKSEFPDPGAKSSYDEGQLWCAIEMGNAGTSLEDLEVTDAFCGWDVFWGVALALGKAECEARFEHRDLHLGNVCIRSKSCRPAEASILRAPSKINLDRNLSFTDIETTIIDCTLSRAEMLSPSQDSTTSLTSPSAFASEPSVSQALQDPAQTSYSDLEKEAWLFKQSSEDDEQYDYYRYMRSAVFFSDPLLEVNARKNKEIKGSDTGWRDYHPLTNVVWLEFLLGRLVGGLDDTSGDMEKENEKTDNTEDDRTIKAKELLERLKEVMEMINLENLGTEGAIGSVGEVVEWALGRGWLDLEDIVGLSGEEIEAGAADDGLEEIVEKVKAVKL</sequence>
<dbReference type="GO" id="GO:0005737">
    <property type="term" value="C:cytoplasm"/>
    <property type="evidence" value="ECO:0007669"/>
    <property type="project" value="TreeGrafter"/>
</dbReference>
<evidence type="ECO:0000256" key="5">
    <source>
        <dbReference type="ARBA" id="ARBA00022777"/>
    </source>
</evidence>
<evidence type="ECO:0000256" key="2">
    <source>
        <dbReference type="ARBA" id="ARBA00022527"/>
    </source>
</evidence>
<evidence type="ECO:0000256" key="6">
    <source>
        <dbReference type="ARBA" id="ARBA00022840"/>
    </source>
</evidence>
<dbReference type="Gene3D" id="3.30.200.20">
    <property type="entry name" value="Phosphorylase Kinase, domain 1"/>
    <property type="match status" value="1"/>
</dbReference>
<keyword evidence="4" id="KW-0547">Nucleotide-binding</keyword>
<gene>
    <name evidence="11" type="ORF">K402DRAFT_334379</name>
</gene>
<organism evidence="11 12">
    <name type="scientific">Aulographum hederae CBS 113979</name>
    <dbReference type="NCBI Taxonomy" id="1176131"/>
    <lineage>
        <taxon>Eukaryota</taxon>
        <taxon>Fungi</taxon>
        <taxon>Dikarya</taxon>
        <taxon>Ascomycota</taxon>
        <taxon>Pezizomycotina</taxon>
        <taxon>Dothideomycetes</taxon>
        <taxon>Pleosporomycetidae</taxon>
        <taxon>Aulographales</taxon>
        <taxon>Aulographaceae</taxon>
    </lineage>
</organism>
<evidence type="ECO:0000256" key="9">
    <source>
        <dbReference type="SAM" id="MobiDB-lite"/>
    </source>
</evidence>
<dbReference type="GO" id="GO:0000278">
    <property type="term" value="P:mitotic cell cycle"/>
    <property type="evidence" value="ECO:0007669"/>
    <property type="project" value="TreeGrafter"/>
</dbReference>
<keyword evidence="2" id="KW-0723">Serine/threonine-protein kinase</keyword>
<keyword evidence="3" id="KW-0808">Transferase</keyword>
<dbReference type="InterPro" id="IPR024604">
    <property type="entry name" value="GSG2_C"/>
</dbReference>
<evidence type="ECO:0000256" key="3">
    <source>
        <dbReference type="ARBA" id="ARBA00022679"/>
    </source>
</evidence>
<dbReference type="InterPro" id="IPR011009">
    <property type="entry name" value="Kinase-like_dom_sf"/>
</dbReference>
<keyword evidence="5" id="KW-0418">Kinase</keyword>
<dbReference type="GO" id="GO:0005634">
    <property type="term" value="C:nucleus"/>
    <property type="evidence" value="ECO:0007669"/>
    <property type="project" value="TreeGrafter"/>
</dbReference>
<dbReference type="EMBL" id="ML977162">
    <property type="protein sequence ID" value="KAF1985476.1"/>
    <property type="molecule type" value="Genomic_DNA"/>
</dbReference>
<feature type="domain" description="Serine/threonine-protein kinase haspin C-terminal" evidence="10">
    <location>
        <begin position="291"/>
        <end position="407"/>
    </location>
</feature>
<dbReference type="GO" id="GO:0035556">
    <property type="term" value="P:intracellular signal transduction"/>
    <property type="evidence" value="ECO:0007669"/>
    <property type="project" value="TreeGrafter"/>
</dbReference>
<dbReference type="AlphaFoldDB" id="A0A6G1GWY7"/>
<keyword evidence="12" id="KW-1185">Reference proteome</keyword>
<evidence type="ECO:0000256" key="7">
    <source>
        <dbReference type="ARBA" id="ARBA00047899"/>
    </source>
</evidence>
<accession>A0A6G1GWY7</accession>
<dbReference type="GO" id="GO:0072354">
    <property type="term" value="F:histone H3T3 kinase activity"/>
    <property type="evidence" value="ECO:0007669"/>
    <property type="project" value="TreeGrafter"/>
</dbReference>
<evidence type="ECO:0000313" key="11">
    <source>
        <dbReference type="EMBL" id="KAF1985476.1"/>
    </source>
</evidence>
<evidence type="ECO:0000256" key="4">
    <source>
        <dbReference type="ARBA" id="ARBA00022741"/>
    </source>
</evidence>
<dbReference type="PANTHER" id="PTHR24419">
    <property type="entry name" value="INTERLEUKIN-1 RECEPTOR-ASSOCIATED KINASE"/>
    <property type="match status" value="1"/>
</dbReference>
<protein>
    <recommendedName>
        <fullName evidence="1">non-specific serine/threonine protein kinase</fullName>
        <ecNumber evidence="1">2.7.11.1</ecNumber>
    </recommendedName>
</protein>
<dbReference type="PANTHER" id="PTHR24419:SF18">
    <property type="entry name" value="SERINE_THREONINE-PROTEIN KINASE HASPIN"/>
    <property type="match status" value="1"/>
</dbReference>
<dbReference type="OrthoDB" id="21018at2759"/>
<comment type="catalytic activity">
    <reaction evidence="8">
        <text>L-seryl-[protein] + ATP = O-phospho-L-seryl-[protein] + ADP + H(+)</text>
        <dbReference type="Rhea" id="RHEA:17989"/>
        <dbReference type="Rhea" id="RHEA-COMP:9863"/>
        <dbReference type="Rhea" id="RHEA-COMP:11604"/>
        <dbReference type="ChEBI" id="CHEBI:15378"/>
        <dbReference type="ChEBI" id="CHEBI:29999"/>
        <dbReference type="ChEBI" id="CHEBI:30616"/>
        <dbReference type="ChEBI" id="CHEBI:83421"/>
        <dbReference type="ChEBI" id="CHEBI:456216"/>
        <dbReference type="EC" id="2.7.11.1"/>
    </reaction>
</comment>
<dbReference type="SMART" id="SM01331">
    <property type="entry name" value="DUF3635"/>
    <property type="match status" value="1"/>
</dbReference>
<dbReference type="SUPFAM" id="SSF56112">
    <property type="entry name" value="Protein kinase-like (PK-like)"/>
    <property type="match status" value="1"/>
</dbReference>
<feature type="region of interest" description="Disordered" evidence="9">
    <location>
        <begin position="253"/>
        <end position="280"/>
    </location>
</feature>
<evidence type="ECO:0000259" key="10">
    <source>
        <dbReference type="SMART" id="SM01331"/>
    </source>
</evidence>